<reference evidence="3" key="1">
    <citation type="submission" date="2019-06" db="EMBL/GenBank/DDBJ databases">
        <title>The complete genome of Emcibacter congregatus ZYLT.</title>
        <authorList>
            <person name="Zhao Z."/>
        </authorList>
    </citation>
    <scope>NUCLEOTIDE SEQUENCE [LARGE SCALE GENOMIC DNA]</scope>
    <source>
        <strain evidence="3">MCCC 1A06723</strain>
    </source>
</reference>
<sequence length="135" mass="15026">MSTTEDDTKIISHKNASEFDHNDIKEFYAPYAAAAFFFAIYISSLLLVNTSKNELRDSVEYILSAGVIVSTIAFATITWSLFLSNFGHYKNNTKALLESRYHKIITACFCIESIILIILPIALVVEILRSPGAVA</sequence>
<keyword evidence="1" id="KW-0812">Transmembrane</keyword>
<keyword evidence="1" id="KW-0472">Membrane</keyword>
<dbReference type="EMBL" id="VFIY01000004">
    <property type="protein sequence ID" value="TPD63011.1"/>
    <property type="molecule type" value="Genomic_DNA"/>
</dbReference>
<keyword evidence="3" id="KW-1185">Reference proteome</keyword>
<proteinExistence type="predicted"/>
<organism evidence="2 3">
    <name type="scientific">Emcibacter nanhaiensis</name>
    <dbReference type="NCBI Taxonomy" id="1505037"/>
    <lineage>
        <taxon>Bacteria</taxon>
        <taxon>Pseudomonadati</taxon>
        <taxon>Pseudomonadota</taxon>
        <taxon>Alphaproteobacteria</taxon>
        <taxon>Emcibacterales</taxon>
        <taxon>Emcibacteraceae</taxon>
        <taxon>Emcibacter</taxon>
    </lineage>
</organism>
<dbReference type="AlphaFoldDB" id="A0A501PTH9"/>
<protein>
    <submittedName>
        <fullName evidence="2">Uncharacterized protein</fullName>
    </submittedName>
</protein>
<accession>A0A501PTH9</accession>
<evidence type="ECO:0000313" key="3">
    <source>
        <dbReference type="Proteomes" id="UP000319148"/>
    </source>
</evidence>
<dbReference type="Proteomes" id="UP000319148">
    <property type="component" value="Unassembled WGS sequence"/>
</dbReference>
<gene>
    <name evidence="2" type="ORF">FIV46_02725</name>
</gene>
<feature type="transmembrane region" description="Helical" evidence="1">
    <location>
        <begin position="61"/>
        <end position="84"/>
    </location>
</feature>
<evidence type="ECO:0000256" key="1">
    <source>
        <dbReference type="SAM" id="Phobius"/>
    </source>
</evidence>
<feature type="transmembrane region" description="Helical" evidence="1">
    <location>
        <begin position="104"/>
        <end position="128"/>
    </location>
</feature>
<comment type="caution">
    <text evidence="2">The sequence shown here is derived from an EMBL/GenBank/DDBJ whole genome shotgun (WGS) entry which is preliminary data.</text>
</comment>
<name>A0A501PTH9_9PROT</name>
<evidence type="ECO:0000313" key="2">
    <source>
        <dbReference type="EMBL" id="TPD63011.1"/>
    </source>
</evidence>
<keyword evidence="1" id="KW-1133">Transmembrane helix</keyword>
<dbReference type="RefSeq" id="WP_139938261.1">
    <property type="nucleotide sequence ID" value="NZ_JBHSYP010000022.1"/>
</dbReference>
<feature type="transmembrane region" description="Helical" evidence="1">
    <location>
        <begin position="28"/>
        <end position="49"/>
    </location>
</feature>